<name>X6PEM6_RETFI</name>
<dbReference type="Gene3D" id="1.25.10.10">
    <property type="entry name" value="Leucine-rich Repeat Variant"/>
    <property type="match status" value="1"/>
</dbReference>
<reference evidence="1 2" key="1">
    <citation type="journal article" date="2013" name="Curr. Biol.">
        <title>The Genome of the Foraminiferan Reticulomyxa filosa.</title>
        <authorList>
            <person name="Glockner G."/>
            <person name="Hulsmann N."/>
            <person name="Schleicher M."/>
            <person name="Noegel A.A."/>
            <person name="Eichinger L."/>
            <person name="Gallinger C."/>
            <person name="Pawlowski J."/>
            <person name="Sierra R."/>
            <person name="Euteneuer U."/>
            <person name="Pillet L."/>
            <person name="Moustafa A."/>
            <person name="Platzer M."/>
            <person name="Groth M."/>
            <person name="Szafranski K."/>
            <person name="Schliwa M."/>
        </authorList>
    </citation>
    <scope>NUCLEOTIDE SEQUENCE [LARGE SCALE GENOMIC DNA]</scope>
</reference>
<keyword evidence="2" id="KW-1185">Reference proteome</keyword>
<dbReference type="InterPro" id="IPR011989">
    <property type="entry name" value="ARM-like"/>
</dbReference>
<proteinExistence type="predicted"/>
<dbReference type="Proteomes" id="UP000023152">
    <property type="component" value="Unassembled WGS sequence"/>
</dbReference>
<dbReference type="AlphaFoldDB" id="X6PEM6"/>
<sequence>MKIKVMLKIFLHFFCHYYFVQDYFMFVFVDKNLKHDEQHVRKSCVDLLAVTSMEWSQTQLDYFIKYLIKNGSTDDKEVFCSYEQAIQKLVQLQLTSDEKPDGVFGHLKEMLDSEFFLHSYTKFIGEITIKLDETQLECLIKKLNDKNKDSSVRISCAKSLGAIAINLKKGQANVSQLKDIINVLMNSMDDEEEVWSNHCAYMFQELLLQLKKDTEEQIRMLQQFNCFF</sequence>
<protein>
    <submittedName>
        <fullName evidence="1">Uncharacterized protein</fullName>
    </submittedName>
</protein>
<dbReference type="EMBL" id="ASPP01000536">
    <property type="protein sequence ID" value="ETO36558.1"/>
    <property type="molecule type" value="Genomic_DNA"/>
</dbReference>
<evidence type="ECO:0000313" key="1">
    <source>
        <dbReference type="EMBL" id="ETO36558.1"/>
    </source>
</evidence>
<organism evidence="1 2">
    <name type="scientific">Reticulomyxa filosa</name>
    <dbReference type="NCBI Taxonomy" id="46433"/>
    <lineage>
        <taxon>Eukaryota</taxon>
        <taxon>Sar</taxon>
        <taxon>Rhizaria</taxon>
        <taxon>Retaria</taxon>
        <taxon>Foraminifera</taxon>
        <taxon>Monothalamids</taxon>
        <taxon>Reticulomyxidae</taxon>
        <taxon>Reticulomyxa</taxon>
    </lineage>
</organism>
<accession>X6PEM6</accession>
<gene>
    <name evidence="1" type="ORF">RFI_00502</name>
</gene>
<dbReference type="InterPro" id="IPR016024">
    <property type="entry name" value="ARM-type_fold"/>
</dbReference>
<comment type="caution">
    <text evidence="1">The sequence shown here is derived from an EMBL/GenBank/DDBJ whole genome shotgun (WGS) entry which is preliminary data.</text>
</comment>
<evidence type="ECO:0000313" key="2">
    <source>
        <dbReference type="Proteomes" id="UP000023152"/>
    </source>
</evidence>
<dbReference type="SUPFAM" id="SSF48371">
    <property type="entry name" value="ARM repeat"/>
    <property type="match status" value="1"/>
</dbReference>